<keyword evidence="8 15" id="KW-0479">Metal-binding</keyword>
<evidence type="ECO:0000256" key="1">
    <source>
        <dbReference type="ARBA" id="ARBA00005663"/>
    </source>
</evidence>
<feature type="domain" description="S1 motif" evidence="17">
    <location>
        <begin position="39"/>
        <end position="123"/>
    </location>
</feature>
<dbReference type="PROSITE" id="PS50126">
    <property type="entry name" value="S1"/>
    <property type="match status" value="1"/>
</dbReference>
<evidence type="ECO:0000256" key="6">
    <source>
        <dbReference type="ARBA" id="ARBA00022694"/>
    </source>
</evidence>
<proteinExistence type="inferred from homology"/>
<evidence type="ECO:0000256" key="11">
    <source>
        <dbReference type="ARBA" id="ARBA00022801"/>
    </source>
</evidence>
<evidence type="ECO:0000256" key="15">
    <source>
        <dbReference type="HAMAP-Rule" id="MF_00970"/>
    </source>
</evidence>
<evidence type="ECO:0000256" key="3">
    <source>
        <dbReference type="ARBA" id="ARBA00022490"/>
    </source>
</evidence>
<feature type="binding site" evidence="15">
    <location>
        <position position="407"/>
    </location>
    <ligand>
        <name>Zn(2+)</name>
        <dbReference type="ChEBI" id="CHEBI:29105"/>
        <note>ligand shared between dimeric partners</note>
    </ligand>
</feature>
<keyword evidence="6 15" id="KW-0819">tRNA processing</keyword>
<dbReference type="Proteomes" id="UP001575181">
    <property type="component" value="Unassembled WGS sequence"/>
</dbReference>
<comment type="similarity">
    <text evidence="1">Belongs to the RNase E/G family. RNase G subfamily.</text>
</comment>
<dbReference type="SMART" id="SM00316">
    <property type="entry name" value="S1"/>
    <property type="match status" value="1"/>
</dbReference>
<feature type="compositionally biased region" description="Polar residues" evidence="16">
    <location>
        <begin position="650"/>
        <end position="660"/>
    </location>
</feature>
<evidence type="ECO:0000313" key="19">
    <source>
        <dbReference type="Proteomes" id="UP001575181"/>
    </source>
</evidence>
<evidence type="ECO:0000256" key="2">
    <source>
        <dbReference type="ARBA" id="ARBA00022475"/>
    </source>
</evidence>
<dbReference type="InterPro" id="IPR019307">
    <property type="entry name" value="RNA-bd_AU-1/RNase_E/G"/>
</dbReference>
<name>A0ABV4TXP7_9GAMM</name>
<protein>
    <recommendedName>
        <fullName evidence="15">Ribonuclease E</fullName>
        <shortName evidence="15">RNase E</shortName>
        <ecNumber evidence="15">3.1.26.12</ecNumber>
    </recommendedName>
</protein>
<comment type="caution">
    <text evidence="18">The sequence shown here is derived from an EMBL/GenBank/DDBJ whole genome shotgun (WGS) entry which is preliminary data.</text>
</comment>
<gene>
    <name evidence="15" type="primary">rne</name>
    <name evidence="18" type="ORF">ACERLL_14880</name>
</gene>
<keyword evidence="3 15" id="KW-0963">Cytoplasm</keyword>
<dbReference type="HAMAP" id="MF_00970">
    <property type="entry name" value="RNase_E"/>
    <property type="match status" value="1"/>
</dbReference>
<evidence type="ECO:0000256" key="9">
    <source>
        <dbReference type="ARBA" id="ARBA00022730"/>
    </source>
</evidence>
<feature type="compositionally biased region" description="Basic and acidic residues" evidence="16">
    <location>
        <begin position="767"/>
        <end position="783"/>
    </location>
</feature>
<comment type="function">
    <text evidence="15">Endoribonuclease that plays a central role in RNA processing and decay. Required for the maturation of 5S and 16S rRNAs and the majority of tRNAs. Also involved in the degradation of most mRNAs.</text>
</comment>
<evidence type="ECO:0000256" key="8">
    <source>
        <dbReference type="ARBA" id="ARBA00022723"/>
    </source>
</evidence>
<keyword evidence="9 15" id="KW-0699">rRNA-binding</keyword>
<evidence type="ECO:0000259" key="17">
    <source>
        <dbReference type="PROSITE" id="PS50126"/>
    </source>
</evidence>
<keyword evidence="14 15" id="KW-0472">Membrane</keyword>
<keyword evidence="15" id="KW-0820">tRNA-binding</keyword>
<dbReference type="Pfam" id="PF00575">
    <property type="entry name" value="S1"/>
    <property type="match status" value="1"/>
</dbReference>
<keyword evidence="5 15" id="KW-0698">rRNA processing</keyword>
<dbReference type="InterPro" id="IPR003029">
    <property type="entry name" value="S1_domain"/>
</dbReference>
<dbReference type="Pfam" id="PF20833">
    <property type="entry name" value="RNase_E_G_Thio"/>
    <property type="match status" value="1"/>
</dbReference>
<comment type="subunit">
    <text evidence="15">Component of the RNA degradosome, which is a multiprotein complex involved in RNA processing and mRNA degradation. Within the RNA degradosome, RNase E assembles into a homotetramer formed by a dimer of dimers.</text>
</comment>
<comment type="cofactor">
    <cofactor evidence="15">
        <name>Zn(2+)</name>
        <dbReference type="ChEBI" id="CHEBI:29105"/>
    </cofactor>
    <text evidence="15">Binds 2 Zn(2+) ions per homotetramer.</text>
</comment>
<organism evidence="18 19">
    <name type="scientific">Thiohalorhabdus methylotrophus</name>
    <dbReference type="NCBI Taxonomy" id="3242694"/>
    <lineage>
        <taxon>Bacteria</taxon>
        <taxon>Pseudomonadati</taxon>
        <taxon>Pseudomonadota</taxon>
        <taxon>Gammaproteobacteria</taxon>
        <taxon>Thiohalorhabdales</taxon>
        <taxon>Thiohalorhabdaceae</taxon>
        <taxon>Thiohalorhabdus</taxon>
    </lineage>
</organism>
<evidence type="ECO:0000256" key="13">
    <source>
        <dbReference type="ARBA" id="ARBA00022884"/>
    </source>
</evidence>
<comment type="similarity">
    <text evidence="15">Belongs to the RNase E/G family. RNase E subfamily.</text>
</comment>
<dbReference type="Gene3D" id="2.40.50.140">
    <property type="entry name" value="Nucleic acid-binding proteins"/>
    <property type="match status" value="1"/>
</dbReference>
<dbReference type="InterPro" id="IPR048583">
    <property type="entry name" value="RNase_E_G_thioredoxin-like"/>
</dbReference>
<dbReference type="NCBIfam" id="TIGR00757">
    <property type="entry name" value="RNaseEG"/>
    <property type="match status" value="1"/>
</dbReference>
<feature type="compositionally biased region" description="Gly residues" evidence="16">
    <location>
        <begin position="699"/>
        <end position="712"/>
    </location>
</feature>
<keyword evidence="4 15" id="KW-0997">Cell inner membrane</keyword>
<evidence type="ECO:0000256" key="7">
    <source>
        <dbReference type="ARBA" id="ARBA00022722"/>
    </source>
</evidence>
<keyword evidence="12 15" id="KW-0460">Magnesium</keyword>
<sequence length="783" mass="85190">MKRMLINATNPEELRVAVVDGQKLLNLDIENAAQQQKKGNIYKGRITRIEASLQAAFVEYGGDRQGFLPIKEVAREYYPRDEQGKTPSPRKIRIQDVLSEGQELIVQVDKEERGTKGAALTTLPSLAGRFLVLMPNNPRAGGVSRRIEGEDRKEMRDALNTLEIPDGMGVIIRTAGIGKSSEQLQRDLNHLLQLWHSIVEQSEKNPAPVLIYQEGNTVIRALRDNFEEDIGEILVDDQDVVQTARDFMQAIMPECVNRVKPYKDSIPLFSRFQIEHQIDTAYSREVPLEGGGSLVIDPTEALVSIDINSARATKGADLEETALQTNLEAAEEIPRQLRLRDVGGLIVIDFIDMKRKRNIQSVEDKLRQSVKADRARIKVGKISRFGLMEMSRQRLRPSLGEATHTACPRCSGQGRIRTTESSALHILRVLEEETLKENTAYIDTRVPVEVGSYLLNEKRGALAQLEERYQVRITIIPDPNMVTPDYAMERGRAKDSETKGGRALSYQQIPRPEPAASPRSEEEPAPAEEKAPLSPTAVAPPSVAEESTASVEEPQEQEKAQADTSAKPSFLKRILKALFGEHATEEASGPEPQKEAPSTQEPEPAPAKAKQSDASQTQSTGGGQEGKGDGQKGRQTQKGGGRKGGNGQKSAQEGKSSSGGRKQRDGRKANGGKKAPQGAPQAASSKDSGTEKAAKNAGDSGGAKGGRGGSQGKPGQPGKKGSGQKGGKQQPERPVTERVTPPKPSTEDIRVPAHTADFFEEAESGSNEEHASGEHRESSENSG</sequence>
<dbReference type="Pfam" id="PF10150">
    <property type="entry name" value="RNase_E_G"/>
    <property type="match status" value="1"/>
</dbReference>
<evidence type="ECO:0000256" key="5">
    <source>
        <dbReference type="ARBA" id="ARBA00022552"/>
    </source>
</evidence>
<reference evidence="18 19" key="1">
    <citation type="submission" date="2024-08" db="EMBL/GenBank/DDBJ databases">
        <title>Whole-genome sequencing of halo(alkali)philic microorganisms from hypersaline lakes.</title>
        <authorList>
            <person name="Sorokin D.Y."/>
            <person name="Merkel A.Y."/>
            <person name="Messina E."/>
            <person name="Yakimov M."/>
        </authorList>
    </citation>
    <scope>NUCLEOTIDE SEQUENCE [LARGE SCALE GENOMIC DNA]</scope>
    <source>
        <strain evidence="18 19">Cl-TMA</strain>
    </source>
</reference>
<feature type="region of interest" description="Disordered" evidence="16">
    <location>
        <begin position="491"/>
        <end position="783"/>
    </location>
</feature>
<keyword evidence="19" id="KW-1185">Reference proteome</keyword>
<keyword evidence="13 15" id="KW-0694">RNA-binding</keyword>
<dbReference type="EC" id="3.1.26.12" evidence="15"/>
<comment type="catalytic activity">
    <reaction evidence="15">
        <text>Endonucleolytic cleavage of single-stranded RNA in A- and U-rich regions.</text>
        <dbReference type="EC" id="3.1.26.12"/>
    </reaction>
</comment>
<feature type="binding site" evidence="15">
    <location>
        <position position="306"/>
    </location>
    <ligand>
        <name>Mg(2+)</name>
        <dbReference type="ChEBI" id="CHEBI:18420"/>
        <note>catalytic</note>
    </ligand>
</feature>
<dbReference type="InterPro" id="IPR004659">
    <property type="entry name" value="RNase_E/G"/>
</dbReference>
<feature type="binding site" evidence="15">
    <location>
        <position position="410"/>
    </location>
    <ligand>
        <name>Zn(2+)</name>
        <dbReference type="ChEBI" id="CHEBI:29105"/>
        <note>ligand shared between dimeric partners</note>
    </ligand>
</feature>
<evidence type="ECO:0000313" key="18">
    <source>
        <dbReference type="EMBL" id="MFA9462102.1"/>
    </source>
</evidence>
<dbReference type="SUPFAM" id="SSF50249">
    <property type="entry name" value="Nucleic acid-binding proteins"/>
    <property type="match status" value="1"/>
</dbReference>
<comment type="cofactor">
    <cofactor evidence="15">
        <name>Mg(2+)</name>
        <dbReference type="ChEBI" id="CHEBI:18420"/>
    </cofactor>
    <text evidence="15">Binds 1 Mg(2+) ion per subunit.</text>
</comment>
<keyword evidence="10 15" id="KW-0255">Endonuclease</keyword>
<evidence type="ECO:0000256" key="10">
    <source>
        <dbReference type="ARBA" id="ARBA00022759"/>
    </source>
</evidence>
<keyword evidence="11 15" id="KW-0378">Hydrolase</keyword>
<feature type="binding site" evidence="15">
    <location>
        <position position="349"/>
    </location>
    <ligand>
        <name>Mg(2+)</name>
        <dbReference type="ChEBI" id="CHEBI:18420"/>
        <note>catalytic</note>
    </ligand>
</feature>
<evidence type="ECO:0000256" key="12">
    <source>
        <dbReference type="ARBA" id="ARBA00022842"/>
    </source>
</evidence>
<feature type="compositionally biased region" description="Basic and acidic residues" evidence="16">
    <location>
        <begin position="491"/>
        <end position="500"/>
    </location>
</feature>
<feature type="region of interest" description="Required for zinc-mediated homotetramerization and catalytic activity" evidence="15">
    <location>
        <begin position="407"/>
        <end position="410"/>
    </location>
</feature>
<dbReference type="CDD" id="cd04453">
    <property type="entry name" value="S1_RNase_E"/>
    <property type="match status" value="1"/>
</dbReference>
<dbReference type="Gene3D" id="3.40.1260.20">
    <property type="entry name" value="Ribonuclease E, catalytic domain"/>
    <property type="match status" value="1"/>
</dbReference>
<dbReference type="InterPro" id="IPR012340">
    <property type="entry name" value="NA-bd_OB-fold"/>
</dbReference>
<feature type="compositionally biased region" description="Low complexity" evidence="16">
    <location>
        <begin position="542"/>
        <end position="552"/>
    </location>
</feature>
<dbReference type="InterPro" id="IPR028878">
    <property type="entry name" value="RNase_E"/>
</dbReference>
<feature type="compositionally biased region" description="Gly residues" evidence="16">
    <location>
        <begin position="638"/>
        <end position="647"/>
    </location>
</feature>
<evidence type="ECO:0000256" key="4">
    <source>
        <dbReference type="ARBA" id="ARBA00022519"/>
    </source>
</evidence>
<dbReference type="PANTHER" id="PTHR30001">
    <property type="entry name" value="RIBONUCLEASE"/>
    <property type="match status" value="1"/>
</dbReference>
<keyword evidence="2 15" id="KW-1003">Cell membrane</keyword>
<dbReference type="EMBL" id="JBGUAW010000010">
    <property type="protein sequence ID" value="MFA9462102.1"/>
    <property type="molecule type" value="Genomic_DNA"/>
</dbReference>
<accession>A0ABV4TXP7</accession>
<feature type="compositionally biased region" description="Basic and acidic residues" evidence="16">
    <location>
        <begin position="519"/>
        <end position="531"/>
    </location>
</feature>
<keyword evidence="15" id="KW-0862">Zinc</keyword>
<keyword evidence="7 15" id="KW-0540">Nuclease</keyword>
<dbReference type="PANTHER" id="PTHR30001:SF1">
    <property type="entry name" value="RIBONUCLEASE E_G-LIKE PROTEIN, CHLOROPLASTIC"/>
    <property type="match status" value="1"/>
</dbReference>
<evidence type="ECO:0000256" key="16">
    <source>
        <dbReference type="SAM" id="MobiDB-lite"/>
    </source>
</evidence>
<comment type="subcellular location">
    <subcellularLocation>
        <location evidence="15">Cytoplasm</location>
    </subcellularLocation>
    <subcellularLocation>
        <location evidence="15">Cell inner membrane</location>
        <topology evidence="15">Peripheral membrane protein</topology>
        <orientation evidence="15">Cytoplasmic side</orientation>
    </subcellularLocation>
</comment>
<evidence type="ECO:0000256" key="14">
    <source>
        <dbReference type="ARBA" id="ARBA00023136"/>
    </source>
</evidence>